<keyword evidence="3" id="KW-0808">Transferase</keyword>
<dbReference type="GO" id="GO:0032153">
    <property type="term" value="C:cell division site"/>
    <property type="evidence" value="ECO:0007669"/>
    <property type="project" value="TreeGrafter"/>
</dbReference>
<gene>
    <name evidence="18" type="ORF">GPY61_20185</name>
</gene>
<feature type="transmembrane region" description="Helical" evidence="16">
    <location>
        <begin position="550"/>
        <end position="570"/>
    </location>
</feature>
<dbReference type="AlphaFoldDB" id="A0A7X3G262"/>
<evidence type="ECO:0000256" key="4">
    <source>
        <dbReference type="ARBA" id="ARBA00022692"/>
    </source>
</evidence>
<keyword evidence="6" id="KW-0573">Peptidoglycan synthesis</keyword>
<dbReference type="Pfam" id="PF01098">
    <property type="entry name" value="FTSW_RODA_SPOVE"/>
    <property type="match status" value="1"/>
</dbReference>
<evidence type="ECO:0000256" key="5">
    <source>
        <dbReference type="ARBA" id="ARBA00022960"/>
    </source>
</evidence>
<feature type="transmembrane region" description="Helical" evidence="16">
    <location>
        <begin position="290"/>
        <end position="312"/>
    </location>
</feature>
<comment type="subcellular location">
    <subcellularLocation>
        <location evidence="1">Membrane</location>
        <topology evidence="1">Multi-pass membrane protein</topology>
    </subcellularLocation>
</comment>
<keyword evidence="2" id="KW-0328">Glycosyltransferase</keyword>
<comment type="similarity">
    <text evidence="11">Belongs to the SEDS family. FtsW subfamily.</text>
</comment>
<name>A0A7X3G262_9BURK</name>
<evidence type="ECO:0000256" key="9">
    <source>
        <dbReference type="ARBA" id="ARBA00032370"/>
    </source>
</evidence>
<sequence>MSRTRLAAGALLAALCALQMLALLRAPAAWLPAQVALTLAPGAALDVDHAMLGAPAADTGRLRLGRNRNGTWWAADDGTGAPLRVQDGNRQRRSGSVVLKPGQQFQLGVLRMRVDAAGGDAVDLAAGAIRWRYDGALLRRDGKPQKACPDARFADAWNRIVPRALAFGRPLVFGGNLDCGNRIAIAGLPLHAAGIARNDDGFLLGAAPAVPLLLEDDRGAALLAGRPLRLAAGQTLVAGRTRLLLAPGGDVLRLHPNGHVALYADTQKRLPAGVAWTWTRRGPWDLPPHAALPLLAVLGLALTGALTALVLNPANRLRAGAAVGFPLLLAGSGAVLFWLQRTGTPAGPGLGLLVAWAALAFALLAPRRLEPVLAAALPLLAVGLLAQLDLGLGAPDTAWLRHFHKTTALLALGAGAATLASVVRPARPLPQARIELALLLLTGVALLALLLQVAYGDETGVFDLQPVEFAKLALAALAAHCLALACADGPAPGGAWRRALRVGAPALLFMLLLGVALVQVDDYSPLVLLALWGGTMMLAQALATRRRGTALALACVALAAVATVALLRGAGADGIARWDFYADRFLVWLDPGTHPHTGQQLLLGARAIAQGGWVGADGAFGVTVLGRDPGFALRIPAVQDDFAASFYLARHGLAAAVGLWLLQALFLAALLRLALRCWLAGANARDFRVAWLARLRCFFLAGGAAFAFGHFLLSWGTNLAIFPVMGQPMSFLSAGGSHLLFFICPLLGAAAASSQTLEENESCRSTSNMKP</sequence>
<evidence type="ECO:0000256" key="8">
    <source>
        <dbReference type="ARBA" id="ARBA00023136"/>
    </source>
</evidence>
<keyword evidence="8 16" id="KW-0472">Membrane</keyword>
<feature type="transmembrane region" description="Helical" evidence="16">
    <location>
        <begin position="406"/>
        <end position="424"/>
    </location>
</feature>
<evidence type="ECO:0000256" key="7">
    <source>
        <dbReference type="ARBA" id="ARBA00022989"/>
    </source>
</evidence>
<evidence type="ECO:0000256" key="3">
    <source>
        <dbReference type="ARBA" id="ARBA00022679"/>
    </source>
</evidence>
<dbReference type="PANTHER" id="PTHR30474:SF2">
    <property type="entry name" value="PEPTIDOGLYCAN GLYCOSYLTRANSFERASE FTSW-RELATED"/>
    <property type="match status" value="1"/>
</dbReference>
<feature type="transmembrane region" description="Helical" evidence="16">
    <location>
        <begin position="372"/>
        <end position="394"/>
    </location>
</feature>
<accession>A0A7X3G262</accession>
<dbReference type="PANTHER" id="PTHR30474">
    <property type="entry name" value="CELL CYCLE PROTEIN"/>
    <property type="match status" value="1"/>
</dbReference>
<dbReference type="GO" id="GO:0008360">
    <property type="term" value="P:regulation of cell shape"/>
    <property type="evidence" value="ECO:0007669"/>
    <property type="project" value="UniProtKB-KW"/>
</dbReference>
<evidence type="ECO:0000256" key="14">
    <source>
        <dbReference type="ARBA" id="ARBA00044770"/>
    </source>
</evidence>
<dbReference type="GO" id="GO:0008955">
    <property type="term" value="F:peptidoglycan glycosyltransferase activity"/>
    <property type="evidence" value="ECO:0007669"/>
    <property type="project" value="UniProtKB-EC"/>
</dbReference>
<feature type="transmembrane region" description="Helical" evidence="16">
    <location>
        <begin position="436"/>
        <end position="455"/>
    </location>
</feature>
<feature type="transmembrane region" description="Helical" evidence="16">
    <location>
        <begin position="345"/>
        <end position="365"/>
    </location>
</feature>
<evidence type="ECO:0000256" key="17">
    <source>
        <dbReference type="SAM" id="SignalP"/>
    </source>
</evidence>
<feature type="transmembrane region" description="Helical" evidence="16">
    <location>
        <begin position="653"/>
        <end position="675"/>
    </location>
</feature>
<dbReference type="GO" id="GO:0051301">
    <property type="term" value="P:cell division"/>
    <property type="evidence" value="ECO:0007669"/>
    <property type="project" value="InterPro"/>
</dbReference>
<keyword evidence="5" id="KW-0133">Cell shape</keyword>
<evidence type="ECO:0000256" key="12">
    <source>
        <dbReference type="ARBA" id="ARBA00041185"/>
    </source>
</evidence>
<evidence type="ECO:0000313" key="18">
    <source>
        <dbReference type="EMBL" id="MVW62258.1"/>
    </source>
</evidence>
<protein>
    <recommendedName>
        <fullName evidence="12">Probable peptidoglycan glycosyltransferase FtsW</fullName>
        <ecNumber evidence="14">2.4.99.28</ecNumber>
    </recommendedName>
    <alternativeName>
        <fullName evidence="13">Cell division protein FtsW</fullName>
    </alternativeName>
    <alternativeName>
        <fullName evidence="10">Cell wall polymerase</fullName>
    </alternativeName>
    <alternativeName>
        <fullName evidence="9">Peptidoglycan polymerase</fullName>
    </alternativeName>
</protein>
<keyword evidence="4 16" id="KW-0812">Transmembrane</keyword>
<feature type="transmembrane region" description="Helical" evidence="16">
    <location>
        <begin position="695"/>
        <end position="717"/>
    </location>
</feature>
<feature type="transmembrane region" description="Helical" evidence="16">
    <location>
        <begin position="729"/>
        <end position="752"/>
    </location>
</feature>
<dbReference type="EC" id="2.4.99.28" evidence="14"/>
<evidence type="ECO:0000256" key="10">
    <source>
        <dbReference type="ARBA" id="ARBA00033270"/>
    </source>
</evidence>
<dbReference type="Proteomes" id="UP000443353">
    <property type="component" value="Unassembled WGS sequence"/>
</dbReference>
<organism evidence="18 19">
    <name type="scientific">Massilia cellulosiltytica</name>
    <dbReference type="NCBI Taxonomy" id="2683234"/>
    <lineage>
        <taxon>Bacteria</taxon>
        <taxon>Pseudomonadati</taxon>
        <taxon>Pseudomonadota</taxon>
        <taxon>Betaproteobacteria</taxon>
        <taxon>Burkholderiales</taxon>
        <taxon>Oxalobacteraceae</taxon>
        <taxon>Telluria group</taxon>
        <taxon>Massilia</taxon>
    </lineage>
</organism>
<evidence type="ECO:0000256" key="16">
    <source>
        <dbReference type="SAM" id="Phobius"/>
    </source>
</evidence>
<proteinExistence type="inferred from homology"/>
<feature type="transmembrane region" description="Helical" evidence="16">
    <location>
        <begin position="467"/>
        <end position="487"/>
    </location>
</feature>
<keyword evidence="7 16" id="KW-1133">Transmembrane helix</keyword>
<feature type="signal peptide" evidence="17">
    <location>
        <begin position="1"/>
        <end position="28"/>
    </location>
</feature>
<feature type="transmembrane region" description="Helical" evidence="16">
    <location>
        <begin position="319"/>
        <end position="339"/>
    </location>
</feature>
<dbReference type="RefSeq" id="WP_160409825.1">
    <property type="nucleotide sequence ID" value="NZ_WSES01000006.1"/>
</dbReference>
<evidence type="ECO:0000256" key="6">
    <source>
        <dbReference type="ARBA" id="ARBA00022984"/>
    </source>
</evidence>
<evidence type="ECO:0000256" key="13">
    <source>
        <dbReference type="ARBA" id="ARBA00041418"/>
    </source>
</evidence>
<keyword evidence="19" id="KW-1185">Reference proteome</keyword>
<evidence type="ECO:0000256" key="11">
    <source>
        <dbReference type="ARBA" id="ARBA00038053"/>
    </source>
</evidence>
<keyword evidence="17" id="KW-0732">Signal</keyword>
<evidence type="ECO:0000256" key="15">
    <source>
        <dbReference type="ARBA" id="ARBA00049902"/>
    </source>
</evidence>
<feature type="chain" id="PRO_5031480033" description="Probable peptidoglycan glycosyltransferase FtsW" evidence="17">
    <location>
        <begin position="29"/>
        <end position="771"/>
    </location>
</feature>
<evidence type="ECO:0000313" key="19">
    <source>
        <dbReference type="Proteomes" id="UP000443353"/>
    </source>
</evidence>
<comment type="caution">
    <text evidence="18">The sequence shown here is derived from an EMBL/GenBank/DDBJ whole genome shotgun (WGS) entry which is preliminary data.</text>
</comment>
<dbReference type="GO" id="GO:0005886">
    <property type="term" value="C:plasma membrane"/>
    <property type="evidence" value="ECO:0007669"/>
    <property type="project" value="TreeGrafter"/>
</dbReference>
<feature type="transmembrane region" description="Helical" evidence="16">
    <location>
        <begin position="499"/>
        <end position="520"/>
    </location>
</feature>
<dbReference type="EMBL" id="WSES01000006">
    <property type="protein sequence ID" value="MVW62258.1"/>
    <property type="molecule type" value="Genomic_DNA"/>
</dbReference>
<dbReference type="InterPro" id="IPR001182">
    <property type="entry name" value="FtsW/RodA"/>
</dbReference>
<evidence type="ECO:0000256" key="1">
    <source>
        <dbReference type="ARBA" id="ARBA00004141"/>
    </source>
</evidence>
<reference evidence="18 19" key="1">
    <citation type="submission" date="2019-12" db="EMBL/GenBank/DDBJ databases">
        <authorList>
            <person name="Li C."/>
            <person name="Zhao J."/>
        </authorList>
    </citation>
    <scope>NUCLEOTIDE SEQUENCE [LARGE SCALE GENOMIC DNA]</scope>
    <source>
        <strain evidence="18 19">NEAU-DD11</strain>
    </source>
</reference>
<dbReference type="GO" id="GO:0009252">
    <property type="term" value="P:peptidoglycan biosynthetic process"/>
    <property type="evidence" value="ECO:0007669"/>
    <property type="project" value="UniProtKB-KW"/>
</dbReference>
<dbReference type="GO" id="GO:0015648">
    <property type="term" value="F:lipid-linked peptidoglycan transporter activity"/>
    <property type="evidence" value="ECO:0007669"/>
    <property type="project" value="TreeGrafter"/>
</dbReference>
<evidence type="ECO:0000256" key="2">
    <source>
        <dbReference type="ARBA" id="ARBA00022676"/>
    </source>
</evidence>
<comment type="catalytic activity">
    <reaction evidence="15">
        <text>[GlcNAc-(1-&gt;4)-Mur2Ac(oyl-L-Ala-gamma-D-Glu-L-Lys-D-Ala-D-Ala)](n)-di-trans,octa-cis-undecaprenyl diphosphate + beta-D-GlcNAc-(1-&gt;4)-Mur2Ac(oyl-L-Ala-gamma-D-Glu-L-Lys-D-Ala-D-Ala)-di-trans,octa-cis-undecaprenyl diphosphate = [GlcNAc-(1-&gt;4)-Mur2Ac(oyl-L-Ala-gamma-D-Glu-L-Lys-D-Ala-D-Ala)](n+1)-di-trans,octa-cis-undecaprenyl diphosphate + di-trans,octa-cis-undecaprenyl diphosphate + H(+)</text>
        <dbReference type="Rhea" id="RHEA:23708"/>
        <dbReference type="Rhea" id="RHEA-COMP:9602"/>
        <dbReference type="Rhea" id="RHEA-COMP:9603"/>
        <dbReference type="ChEBI" id="CHEBI:15378"/>
        <dbReference type="ChEBI" id="CHEBI:58405"/>
        <dbReference type="ChEBI" id="CHEBI:60033"/>
        <dbReference type="ChEBI" id="CHEBI:78435"/>
        <dbReference type="EC" id="2.4.99.28"/>
    </reaction>
</comment>
<feature type="transmembrane region" description="Helical" evidence="16">
    <location>
        <begin position="526"/>
        <end position="543"/>
    </location>
</feature>